<evidence type="ECO:0000313" key="6">
    <source>
        <dbReference type="EMBL" id="GAA2141629.1"/>
    </source>
</evidence>
<keyword evidence="7" id="KW-1185">Reference proteome</keyword>
<feature type="domain" description="PBP" evidence="5">
    <location>
        <begin position="28"/>
        <end position="319"/>
    </location>
</feature>
<evidence type="ECO:0000259" key="5">
    <source>
        <dbReference type="Pfam" id="PF12849"/>
    </source>
</evidence>
<dbReference type="PROSITE" id="PS51257">
    <property type="entry name" value="PROKAR_LIPOPROTEIN"/>
    <property type="match status" value="1"/>
</dbReference>
<gene>
    <name evidence="6" type="primary">pstS_2</name>
    <name evidence="6" type="ORF">GCM10009825_30320</name>
</gene>
<dbReference type="PIRSF" id="PIRSF002756">
    <property type="entry name" value="PstS"/>
    <property type="match status" value="1"/>
</dbReference>
<dbReference type="Proteomes" id="UP001500102">
    <property type="component" value="Unassembled WGS sequence"/>
</dbReference>
<dbReference type="Gene3D" id="3.40.190.10">
    <property type="entry name" value="Periplasmic binding protein-like II"/>
    <property type="match status" value="2"/>
</dbReference>
<protein>
    <recommendedName>
        <fullName evidence="4">Phosphate-binding protein</fullName>
    </recommendedName>
</protein>
<reference evidence="6 7" key="1">
    <citation type="journal article" date="2019" name="Int. J. Syst. Evol. Microbiol.">
        <title>The Global Catalogue of Microorganisms (GCM) 10K type strain sequencing project: providing services to taxonomists for standard genome sequencing and annotation.</title>
        <authorList>
            <consortium name="The Broad Institute Genomics Platform"/>
            <consortium name="The Broad Institute Genome Sequencing Center for Infectious Disease"/>
            <person name="Wu L."/>
            <person name="Ma J."/>
        </authorList>
    </citation>
    <scope>NUCLEOTIDE SEQUENCE [LARGE SCALE GENOMIC DNA]</scope>
    <source>
        <strain evidence="6 7">JCM 15921</strain>
    </source>
</reference>
<name>A0ABN2ZFW9_9MICC</name>
<comment type="caution">
    <text evidence="6">The sequence shown here is derived from an EMBL/GenBank/DDBJ whole genome shotgun (WGS) entry which is preliminary data.</text>
</comment>
<accession>A0ABN2ZFW9</accession>
<evidence type="ECO:0000256" key="3">
    <source>
        <dbReference type="ARBA" id="ARBA00022592"/>
    </source>
</evidence>
<evidence type="ECO:0000256" key="4">
    <source>
        <dbReference type="PIRNR" id="PIRNR002756"/>
    </source>
</evidence>
<comment type="similarity">
    <text evidence="1 4">Belongs to the PstS family.</text>
</comment>
<sequence>MRNRSTGGVLACILLLGIGVTGCSGGTPVSDVRGSLTAIGTPVQKGPIEAWSNAWSKELTATSLNYSPDGSDVGLRALATRQAYFAALDGPLTPEQQNQTKDVCGPAGAFSVPVSVTSIGVALNNPSLRNVKLTREVLAGIFSGSITRWDAREIADINPDITLPSDDIAPIVATEPSVETEAATKYLSADPAWTSGVSATWPKTGNAVTVKKHSDLADKVDKTPGGIAFMDLGSIGSRFETALLSFGGGYVRMSKDSAAVAAQEGTTRTLPTGVEFTLPETSNQGYALGVVGYQAFCGKYSNHQLSTLVKSWGTFVLSSDGQVSSTYFASVASPSEEAIRESKKLIDTIGDAQ</sequence>
<dbReference type="InterPro" id="IPR005673">
    <property type="entry name" value="ABC_phos-bd_PstS"/>
</dbReference>
<evidence type="ECO:0000256" key="1">
    <source>
        <dbReference type="ARBA" id="ARBA00008725"/>
    </source>
</evidence>
<organism evidence="6 7">
    <name type="scientific">Arthrobacter humicola</name>
    <dbReference type="NCBI Taxonomy" id="409291"/>
    <lineage>
        <taxon>Bacteria</taxon>
        <taxon>Bacillati</taxon>
        <taxon>Actinomycetota</taxon>
        <taxon>Actinomycetes</taxon>
        <taxon>Micrococcales</taxon>
        <taxon>Micrococcaceae</taxon>
        <taxon>Arthrobacter</taxon>
    </lineage>
</organism>
<evidence type="ECO:0000313" key="7">
    <source>
        <dbReference type="Proteomes" id="UP001500102"/>
    </source>
</evidence>
<dbReference type="Pfam" id="PF12849">
    <property type="entry name" value="PBP_like_2"/>
    <property type="match status" value="1"/>
</dbReference>
<dbReference type="InterPro" id="IPR024370">
    <property type="entry name" value="PBP_domain"/>
</dbReference>
<dbReference type="InterPro" id="IPR050962">
    <property type="entry name" value="Phosphate-bind_PstS"/>
</dbReference>
<proteinExistence type="inferred from homology"/>
<keyword evidence="3 4" id="KW-0592">Phosphate transport</keyword>
<dbReference type="PANTHER" id="PTHR42996">
    <property type="entry name" value="PHOSPHATE-BINDING PROTEIN PSTS"/>
    <property type="match status" value="1"/>
</dbReference>
<dbReference type="EMBL" id="BAAAQB010000038">
    <property type="protein sequence ID" value="GAA2141629.1"/>
    <property type="molecule type" value="Genomic_DNA"/>
</dbReference>
<keyword evidence="2 4" id="KW-0813">Transport</keyword>
<dbReference type="PANTHER" id="PTHR42996:SF1">
    <property type="entry name" value="PHOSPHATE-BINDING PROTEIN PSTS"/>
    <property type="match status" value="1"/>
</dbReference>
<dbReference type="SUPFAM" id="SSF53850">
    <property type="entry name" value="Periplasmic binding protein-like II"/>
    <property type="match status" value="1"/>
</dbReference>
<evidence type="ECO:0000256" key="2">
    <source>
        <dbReference type="ARBA" id="ARBA00022448"/>
    </source>
</evidence>